<dbReference type="InterPro" id="IPR023405">
    <property type="entry name" value="Topo_IA_core_domain"/>
</dbReference>
<dbReference type="Pfam" id="PF01751">
    <property type="entry name" value="Toprim"/>
    <property type="match status" value="1"/>
</dbReference>
<dbReference type="SMART" id="SM00436">
    <property type="entry name" value="TOP1Bc"/>
    <property type="match status" value="1"/>
</dbReference>
<dbReference type="InterPro" id="IPR013825">
    <property type="entry name" value="Topo_IA_cen_sub2"/>
</dbReference>
<evidence type="ECO:0000256" key="10">
    <source>
        <dbReference type="RuleBase" id="RU362092"/>
    </source>
</evidence>
<proteinExistence type="inferred from homology"/>
<feature type="compositionally biased region" description="Basic residues" evidence="11">
    <location>
        <begin position="829"/>
        <end position="840"/>
    </location>
</feature>
<dbReference type="OMA" id="GKWSFAN"/>
<dbReference type="GO" id="GO:0006310">
    <property type="term" value="P:DNA recombination"/>
    <property type="evidence" value="ECO:0007669"/>
    <property type="project" value="TreeGrafter"/>
</dbReference>
<sequence>MTLLMVAEKPFLAESIAKFLSLGPIHTRKGIAPSCLVHEFNCKFKGKITKAKMTSVAGHVYTCEFERAFQNWSVDPRDLFSCNVIKVEANPKTRIPAHLRNEANGCNGLVLWLDCDREGENICFEVMDNTVSYMTKTCKIYRALFSSITKKDIIEAFNHLGHPDDRLAEAVDCRQEIDLRVGVAFTRLQTKFLKERFPKLGDSLISFGPCQTPTLGFCVDRQKEIDNFVSKPFYTLKVIIEDHEGRNKTLKLDKRFDNKSEVEDIVKSCKGVQGKVIKMSVNELKKSRPVGLNTVEMLKVASVKLGLGPQDTMSIAEKLYTRGYISYPRTESTKYSSYFNFTDILNNLQQTNQFREKVQLIKQNGINIPYNGEDKGDHPPITPLNYPNEYLNDSEKKLFDFITNTFLASIYKDSTFQKVSVSVQIGNYTFNGSGKILKDPGFMKITNHYDEDDELKDSDLIKPTSFIEGNTVIPSMFDIVKGMTKCPDYLTEYELISLMEKNGIGTDASIPVHIQNIISREYVSLDTSKRTLRPTKIGLALARTLETVDKNLITPQIRAHIESMVSRIAEGKAQYENVLEEALDTFEQNYLIYKQNLKVLEDNFAPLYQVQEQSRLFSKCGKCGRILLKVIGDQTYLSCPTCSLKFNLPQNASYSQQTKCCPICKFEIIMTSSLKSTKKEMVCPGCYNEKNQFMKQDHSSCLQCSNPECKLSYERTKTCLCSVCGGVMCLSSLQNKWSCFCNTCDSHIEWIDNVKKALPNDEICGKCKSYHLVDLTMKDNTMTKGCMNCDSSIKKLYTIKAVILSNSTRKGRHYNTSKSRGGYTSHSKNNSRKHSSRTGK</sequence>
<dbReference type="AlphaFoldDB" id="A0A5K1UCX9"/>
<keyword evidence="5" id="KW-0479">Metal-binding</keyword>
<evidence type="ECO:0000259" key="12">
    <source>
        <dbReference type="PROSITE" id="PS50880"/>
    </source>
</evidence>
<comment type="caution">
    <text evidence="14">The sequence shown here is derived from an EMBL/GenBank/DDBJ whole genome shotgun (WGS) entry which is preliminary data.</text>
</comment>
<dbReference type="InterPro" id="IPR034144">
    <property type="entry name" value="TOPRIM_TopoIII"/>
</dbReference>
<dbReference type="InterPro" id="IPR000380">
    <property type="entry name" value="Topo_IA"/>
</dbReference>
<comment type="cofactor">
    <cofactor evidence="2">
        <name>Mg(2+)</name>
        <dbReference type="ChEBI" id="CHEBI:18420"/>
    </cofactor>
</comment>
<keyword evidence="9 10" id="KW-0413">Isomerase</keyword>
<dbReference type="PROSITE" id="PS52039">
    <property type="entry name" value="TOPO_IA_2"/>
    <property type="match status" value="1"/>
</dbReference>
<comment type="catalytic activity">
    <reaction evidence="1 10">
        <text>ATP-independent breakage of single-stranded DNA, followed by passage and rejoining.</text>
        <dbReference type="EC" id="5.6.2.1"/>
    </reaction>
</comment>
<comment type="function">
    <text evidence="10">Introduces a single-strand break via transesterification at a target site in duplex DNA. Releases the supercoiling and torsional tension of DNA introduced during the DNA replication and transcription by transiently cleaving and rejoining one strand of the DNA duplex. The scissile phosphodiester is attacked by the catalytic tyrosine of the enzyme, resulting in the formation of a DNA-(5'-phosphotyrosyl)-enzyme intermediate and the expulsion of a 3'-OH DNA strand.</text>
</comment>
<dbReference type="VEuPathDB" id="AmoebaDB:EHI5A_056600"/>
<dbReference type="SUPFAM" id="SSF56712">
    <property type="entry name" value="Prokaryotic type I DNA topoisomerase"/>
    <property type="match status" value="1"/>
</dbReference>
<dbReference type="VEuPathDB" id="AmoebaDB:EHI8A_029480"/>
<dbReference type="CDD" id="cd03362">
    <property type="entry name" value="TOPRIM_TopoIA_TopoIII"/>
    <property type="match status" value="1"/>
</dbReference>
<dbReference type="Pfam" id="PF23546">
    <property type="entry name" value="Zn_ribbon_TOP3B"/>
    <property type="match status" value="1"/>
</dbReference>
<dbReference type="VEuPathDB" id="AmoebaDB:EHI_042880"/>
<evidence type="ECO:0000256" key="8">
    <source>
        <dbReference type="ARBA" id="ARBA00023125"/>
    </source>
</evidence>
<evidence type="ECO:0000256" key="9">
    <source>
        <dbReference type="ARBA" id="ARBA00023235"/>
    </source>
</evidence>
<dbReference type="GO" id="GO:0003917">
    <property type="term" value="F:DNA topoisomerase type I (single strand cut, ATP-independent) activity"/>
    <property type="evidence" value="ECO:0007669"/>
    <property type="project" value="UniProtKB-EC"/>
</dbReference>
<evidence type="ECO:0000256" key="4">
    <source>
        <dbReference type="ARBA" id="ARBA00012891"/>
    </source>
</evidence>
<evidence type="ECO:0000256" key="11">
    <source>
        <dbReference type="SAM" id="MobiDB-lite"/>
    </source>
</evidence>
<gene>
    <name evidence="14" type="ORF">CL6EHI_042880</name>
</gene>
<evidence type="ECO:0000259" key="13">
    <source>
        <dbReference type="PROSITE" id="PS52039"/>
    </source>
</evidence>
<feature type="region of interest" description="Disordered" evidence="11">
    <location>
        <begin position="811"/>
        <end position="840"/>
    </location>
</feature>
<dbReference type="InterPro" id="IPR006171">
    <property type="entry name" value="TOPRIM_dom"/>
</dbReference>
<dbReference type="InterPro" id="IPR013826">
    <property type="entry name" value="Topo_IA_cen_sub3"/>
</dbReference>
<evidence type="ECO:0000256" key="5">
    <source>
        <dbReference type="ARBA" id="ARBA00022723"/>
    </source>
</evidence>
<evidence type="ECO:0000256" key="3">
    <source>
        <dbReference type="ARBA" id="ARBA00009446"/>
    </source>
</evidence>
<dbReference type="PROSITE" id="PS50880">
    <property type="entry name" value="TOPRIM"/>
    <property type="match status" value="1"/>
</dbReference>
<dbReference type="InterPro" id="IPR003601">
    <property type="entry name" value="Topo_IA_2"/>
</dbReference>
<dbReference type="Gene3D" id="1.10.290.10">
    <property type="entry name" value="Topoisomerase I, domain 4"/>
    <property type="match status" value="1"/>
</dbReference>
<keyword evidence="7 10" id="KW-0799">Topoisomerase</keyword>
<dbReference type="InterPro" id="IPR013497">
    <property type="entry name" value="Topo_IA_cen"/>
</dbReference>
<dbReference type="PANTHER" id="PTHR11390:SF20">
    <property type="entry name" value="DNA TOPOISOMERASE 3-BETA-1"/>
    <property type="match status" value="1"/>
</dbReference>
<keyword evidence="8 10" id="KW-0238">DNA-binding</keyword>
<dbReference type="EC" id="5.6.2.1" evidence="4 10"/>
<dbReference type="GO" id="GO:0006265">
    <property type="term" value="P:DNA topological change"/>
    <property type="evidence" value="ECO:0007669"/>
    <property type="project" value="InterPro"/>
</dbReference>
<dbReference type="Gene3D" id="3.40.50.140">
    <property type="match status" value="1"/>
</dbReference>
<feature type="domain" description="Topo IA-type catalytic" evidence="13">
    <location>
        <begin position="164"/>
        <end position="591"/>
    </location>
</feature>
<accession>A0A5K1UCX9</accession>
<dbReference type="FunFam" id="3.40.50.140:FF:000003">
    <property type="entry name" value="DNA topoisomerase"/>
    <property type="match status" value="1"/>
</dbReference>
<dbReference type="EMBL" id="BDEQ01000001">
    <property type="protein sequence ID" value="GAT96940.1"/>
    <property type="molecule type" value="Genomic_DNA"/>
</dbReference>
<feature type="domain" description="Toprim" evidence="12">
    <location>
        <begin position="2"/>
        <end position="146"/>
    </location>
</feature>
<dbReference type="Gene3D" id="2.70.20.10">
    <property type="entry name" value="Topoisomerase I, domain 3"/>
    <property type="match status" value="1"/>
</dbReference>
<evidence type="ECO:0000256" key="1">
    <source>
        <dbReference type="ARBA" id="ARBA00000213"/>
    </source>
</evidence>
<dbReference type="PROSITE" id="PS00396">
    <property type="entry name" value="TOPO_IA_1"/>
    <property type="match status" value="1"/>
</dbReference>
<dbReference type="PANTHER" id="PTHR11390">
    <property type="entry name" value="PROKARYOTIC DNA TOPOISOMERASE"/>
    <property type="match status" value="1"/>
</dbReference>
<dbReference type="SMART" id="SM00493">
    <property type="entry name" value="TOPRIM"/>
    <property type="match status" value="1"/>
</dbReference>
<name>A0A5K1UCX9_ENTHI</name>
<dbReference type="CDD" id="cd00186">
    <property type="entry name" value="TOP1Ac"/>
    <property type="match status" value="1"/>
</dbReference>
<keyword evidence="6" id="KW-0862">Zinc</keyword>
<evidence type="ECO:0000313" key="15">
    <source>
        <dbReference type="Proteomes" id="UP000078387"/>
    </source>
</evidence>
<dbReference type="FunFam" id="1.10.290.10:FF:000003">
    <property type="entry name" value="DNA topoisomerase"/>
    <property type="match status" value="1"/>
</dbReference>
<dbReference type="Gene3D" id="1.10.460.10">
    <property type="entry name" value="Topoisomerase I, domain 2"/>
    <property type="match status" value="1"/>
</dbReference>
<evidence type="ECO:0000256" key="6">
    <source>
        <dbReference type="ARBA" id="ARBA00022833"/>
    </source>
</evidence>
<dbReference type="InterPro" id="IPR003602">
    <property type="entry name" value="Topo_IA_DNA-bd_dom"/>
</dbReference>
<dbReference type="Proteomes" id="UP000078387">
    <property type="component" value="Unassembled WGS sequence"/>
</dbReference>
<dbReference type="InterPro" id="IPR013824">
    <property type="entry name" value="Topo_IA_cen_sub1"/>
</dbReference>
<evidence type="ECO:0000256" key="2">
    <source>
        <dbReference type="ARBA" id="ARBA00001946"/>
    </source>
</evidence>
<organism evidence="14 15">
    <name type="scientific">Entamoeba histolytica</name>
    <dbReference type="NCBI Taxonomy" id="5759"/>
    <lineage>
        <taxon>Eukaryota</taxon>
        <taxon>Amoebozoa</taxon>
        <taxon>Evosea</taxon>
        <taxon>Archamoebae</taxon>
        <taxon>Mastigamoebida</taxon>
        <taxon>Entamoebidae</taxon>
        <taxon>Entamoeba</taxon>
    </lineage>
</organism>
<dbReference type="VEuPathDB" id="AmoebaDB:KM1_067500"/>
<dbReference type="GO" id="GO:0006281">
    <property type="term" value="P:DNA repair"/>
    <property type="evidence" value="ECO:0007669"/>
    <property type="project" value="TreeGrafter"/>
</dbReference>
<dbReference type="VEuPathDB" id="AmoebaDB:EHI7A_032540"/>
<dbReference type="Pfam" id="PF01131">
    <property type="entry name" value="Topoisom_bac"/>
    <property type="match status" value="1"/>
</dbReference>
<protein>
    <recommendedName>
        <fullName evidence="4 10">DNA topoisomerase</fullName>
        <ecNumber evidence="4 10">5.6.2.1</ecNumber>
    </recommendedName>
</protein>
<dbReference type="SMART" id="SM00437">
    <property type="entry name" value="TOP1Ac"/>
    <property type="match status" value="1"/>
</dbReference>
<evidence type="ECO:0000256" key="7">
    <source>
        <dbReference type="ARBA" id="ARBA00023029"/>
    </source>
</evidence>
<evidence type="ECO:0000313" key="14">
    <source>
        <dbReference type="EMBL" id="GAT96940.1"/>
    </source>
</evidence>
<dbReference type="GO" id="GO:0046872">
    <property type="term" value="F:metal ion binding"/>
    <property type="evidence" value="ECO:0007669"/>
    <property type="project" value="UniProtKB-KW"/>
</dbReference>
<dbReference type="InterPro" id="IPR056452">
    <property type="entry name" value="Zn_ribbon_TOP3B"/>
</dbReference>
<dbReference type="GO" id="GO:0005634">
    <property type="term" value="C:nucleus"/>
    <property type="evidence" value="ECO:0007669"/>
    <property type="project" value="TreeGrafter"/>
</dbReference>
<comment type="similarity">
    <text evidence="3 10">Belongs to the type IA topoisomerase family.</text>
</comment>
<dbReference type="GO" id="GO:0003677">
    <property type="term" value="F:DNA binding"/>
    <property type="evidence" value="ECO:0007669"/>
    <property type="project" value="UniProtKB-KW"/>
</dbReference>
<dbReference type="InterPro" id="IPR023406">
    <property type="entry name" value="Topo_IA_AS"/>
</dbReference>
<reference evidence="14 15" key="1">
    <citation type="submission" date="2016-05" db="EMBL/GenBank/DDBJ databases">
        <title>First whole genome sequencing of Entamoeba histolytica HM1:IMSS-clone-6.</title>
        <authorList>
            <person name="Mukherjee Avik.K."/>
            <person name="Izumyama S."/>
            <person name="Nakada-Tsukui K."/>
            <person name="Nozaki T."/>
        </authorList>
    </citation>
    <scope>NUCLEOTIDE SEQUENCE [LARGE SCALE GENOMIC DNA]</scope>
    <source>
        <strain evidence="14 15">HM1:IMSS clone 6</strain>
    </source>
</reference>
<dbReference type="PRINTS" id="PR00417">
    <property type="entry name" value="PRTPISMRASEI"/>
</dbReference>